<protein>
    <submittedName>
        <fullName evidence="1">Uncharacterized protein</fullName>
    </submittedName>
</protein>
<dbReference type="Proteomes" id="UP000251960">
    <property type="component" value="Chromosome 4"/>
</dbReference>
<evidence type="ECO:0000313" key="1">
    <source>
        <dbReference type="EMBL" id="PWZ28894.1"/>
    </source>
</evidence>
<sequence length="47" mass="5138">AISNRLPIPPPISLSHSLIQTPLYKQCSLQCNTALCTVICMLCRAQP</sequence>
<dbReference type="AlphaFoldDB" id="A0A3L6F6L8"/>
<name>A0A3L6F6L8_MAIZE</name>
<dbReference type="EMBL" id="NCVQ01000005">
    <property type="protein sequence ID" value="PWZ28894.1"/>
    <property type="molecule type" value="Genomic_DNA"/>
</dbReference>
<feature type="non-terminal residue" evidence="1">
    <location>
        <position position="1"/>
    </location>
</feature>
<organism evidence="1">
    <name type="scientific">Zea mays</name>
    <name type="common">Maize</name>
    <dbReference type="NCBI Taxonomy" id="4577"/>
    <lineage>
        <taxon>Eukaryota</taxon>
        <taxon>Viridiplantae</taxon>
        <taxon>Streptophyta</taxon>
        <taxon>Embryophyta</taxon>
        <taxon>Tracheophyta</taxon>
        <taxon>Spermatophyta</taxon>
        <taxon>Magnoliopsida</taxon>
        <taxon>Liliopsida</taxon>
        <taxon>Poales</taxon>
        <taxon>Poaceae</taxon>
        <taxon>PACMAD clade</taxon>
        <taxon>Panicoideae</taxon>
        <taxon>Andropogonodae</taxon>
        <taxon>Andropogoneae</taxon>
        <taxon>Tripsacinae</taxon>
        <taxon>Zea</taxon>
    </lineage>
</organism>
<reference evidence="1" key="1">
    <citation type="journal article" date="2018" name="Nat. Genet.">
        <title>Extensive intraspecific gene order and gene structural variations between Mo17 and other maize genomes.</title>
        <authorList>
            <person name="Sun S."/>
            <person name="Zhou Y."/>
            <person name="Chen J."/>
            <person name="Shi J."/>
            <person name="Zhao H."/>
            <person name="Zhao H."/>
            <person name="Song W."/>
            <person name="Zhang M."/>
            <person name="Cui Y."/>
            <person name="Dong X."/>
            <person name="Liu H."/>
            <person name="Ma X."/>
            <person name="Jiao Y."/>
            <person name="Wang B."/>
            <person name="Wei X."/>
            <person name="Stein J.C."/>
            <person name="Glaubitz J.C."/>
            <person name="Lu F."/>
            <person name="Yu G."/>
            <person name="Liang C."/>
            <person name="Fengler K."/>
            <person name="Li B."/>
            <person name="Rafalski A."/>
            <person name="Schnable P.S."/>
            <person name="Ware D.H."/>
            <person name="Buckler E.S."/>
            <person name="Lai J."/>
        </authorList>
    </citation>
    <scope>NUCLEOTIDE SEQUENCE [LARGE SCALE GENOMIC DNA]</scope>
    <source>
        <tissue evidence="1">Seedling</tissue>
    </source>
</reference>
<gene>
    <name evidence="1" type="ORF">Zm00014a_042970</name>
</gene>
<accession>A0A3L6F6L8</accession>
<comment type="caution">
    <text evidence="1">The sequence shown here is derived from an EMBL/GenBank/DDBJ whole genome shotgun (WGS) entry which is preliminary data.</text>
</comment>
<proteinExistence type="predicted"/>